<proteinExistence type="predicted"/>
<gene>
    <name evidence="2" type="ORF">Cvel_27544</name>
</gene>
<organism evidence="2">
    <name type="scientific">Chromera velia CCMP2878</name>
    <dbReference type="NCBI Taxonomy" id="1169474"/>
    <lineage>
        <taxon>Eukaryota</taxon>
        <taxon>Sar</taxon>
        <taxon>Alveolata</taxon>
        <taxon>Colpodellida</taxon>
        <taxon>Chromeraceae</taxon>
        <taxon>Chromera</taxon>
    </lineage>
</organism>
<feature type="region of interest" description="Disordered" evidence="1">
    <location>
        <begin position="174"/>
        <end position="226"/>
    </location>
</feature>
<dbReference type="EMBL" id="CDMZ01002690">
    <property type="protein sequence ID" value="CEM43452.1"/>
    <property type="molecule type" value="Genomic_DNA"/>
</dbReference>
<dbReference type="AlphaFoldDB" id="A0A0G4HH40"/>
<name>A0A0G4HH40_9ALVE</name>
<protein>
    <submittedName>
        <fullName evidence="2">Uncharacterized protein</fullName>
    </submittedName>
</protein>
<reference evidence="2" key="1">
    <citation type="submission" date="2014-11" db="EMBL/GenBank/DDBJ databases">
        <authorList>
            <person name="Otto D Thomas"/>
            <person name="Naeem Raeece"/>
        </authorList>
    </citation>
    <scope>NUCLEOTIDE SEQUENCE</scope>
</reference>
<feature type="non-terminal residue" evidence="2">
    <location>
        <position position="252"/>
    </location>
</feature>
<evidence type="ECO:0000313" key="2">
    <source>
        <dbReference type="EMBL" id="CEM43452.1"/>
    </source>
</evidence>
<accession>A0A0G4HH40</accession>
<feature type="compositionally biased region" description="Basic and acidic residues" evidence="1">
    <location>
        <begin position="189"/>
        <end position="203"/>
    </location>
</feature>
<sequence>MSSRPLLLPTELSEALVDQLEMVGKPFLEEGSACTCRSCGTSCPPAYLHLQIEAYLHPSDHHNPGRAAREHMKLRGRFVCFGCRLAVQDLSVSVVSIHQAGVAFASKEEQLFDLPISNDALNADNCRQAVSQAVGLSGRVVSSGIEGSRRADRKCRTGSTEIRRMVWLGRRGAEGGAIGGRERRGRRKREGDGDGEREGRGDPGRSAGGQSDDSFGGADQGPGLTCSVLGSVQASIRIRPQHASSHVCGKRV</sequence>
<evidence type="ECO:0000256" key="1">
    <source>
        <dbReference type="SAM" id="MobiDB-lite"/>
    </source>
</evidence>